<sequence length="181" mass="20032">MFSNNQVAISELPKAEHVSFEPMADNAPIESLISWGITFALLATILVTLYILLSPDLSVVLIASGMYSMFLGWIIFYIFASHKKRGIAVRSKDILYVHGLIWRSTTAIPFNRIQHIETVRGPIERYLGLASIRIFSAGGLSSDLSISGLELQRASSLKKLILDKTESEIESEANVDESTSE</sequence>
<protein>
    <submittedName>
        <fullName evidence="3">PH domain-containing protein</fullName>
    </submittedName>
</protein>
<name>A0A975DC63_9GAMM</name>
<keyword evidence="4" id="KW-1185">Reference proteome</keyword>
<dbReference type="Proteomes" id="UP000682739">
    <property type="component" value="Chromosome"/>
</dbReference>
<keyword evidence="1" id="KW-1133">Transmembrane helix</keyword>
<evidence type="ECO:0000256" key="1">
    <source>
        <dbReference type="SAM" id="Phobius"/>
    </source>
</evidence>
<dbReference type="PANTHER" id="PTHR34473:SF3">
    <property type="entry name" value="TRANSMEMBRANE PROTEIN-RELATED"/>
    <property type="match status" value="1"/>
</dbReference>
<feature type="domain" description="YdbS-like PH" evidence="2">
    <location>
        <begin position="86"/>
        <end position="161"/>
    </location>
</feature>
<feature type="transmembrane region" description="Helical" evidence="1">
    <location>
        <begin position="32"/>
        <end position="53"/>
    </location>
</feature>
<dbReference type="InterPro" id="IPR005182">
    <property type="entry name" value="YdbS-like_PH"/>
</dbReference>
<gene>
    <name evidence="3" type="ORF">J1N51_09285</name>
</gene>
<dbReference type="Pfam" id="PF03703">
    <property type="entry name" value="bPH_2"/>
    <property type="match status" value="1"/>
</dbReference>
<feature type="transmembrane region" description="Helical" evidence="1">
    <location>
        <begin position="59"/>
        <end position="80"/>
    </location>
</feature>
<dbReference type="PANTHER" id="PTHR34473">
    <property type="entry name" value="UPF0699 TRANSMEMBRANE PROTEIN YDBS"/>
    <property type="match status" value="1"/>
</dbReference>
<evidence type="ECO:0000313" key="4">
    <source>
        <dbReference type="Proteomes" id="UP000682739"/>
    </source>
</evidence>
<evidence type="ECO:0000259" key="2">
    <source>
        <dbReference type="Pfam" id="PF03703"/>
    </source>
</evidence>
<dbReference type="RefSeq" id="WP_208830671.1">
    <property type="nucleotide sequence ID" value="NZ_CP072110.1"/>
</dbReference>
<keyword evidence="1" id="KW-0812">Transmembrane</keyword>
<evidence type="ECO:0000313" key="3">
    <source>
        <dbReference type="EMBL" id="QTH62950.1"/>
    </source>
</evidence>
<keyword evidence="1" id="KW-0472">Membrane</keyword>
<dbReference type="EMBL" id="CP072110">
    <property type="protein sequence ID" value="QTH62950.1"/>
    <property type="molecule type" value="Genomic_DNA"/>
</dbReference>
<accession>A0A975DC63</accession>
<dbReference type="KEGG" id="psym:J1N51_09285"/>
<reference evidence="3" key="1">
    <citation type="submission" date="2021-03" db="EMBL/GenBank/DDBJ databases">
        <title>Description of Psychrosphaera ytuae sp. nov. isolated from deep sea sediment of South China Sea.</title>
        <authorList>
            <person name="Zhang J."/>
            <person name="Xu X.-D."/>
        </authorList>
    </citation>
    <scope>NUCLEOTIDE SEQUENCE</scope>
    <source>
        <strain evidence="3">MTZ26</strain>
    </source>
</reference>
<dbReference type="AlphaFoldDB" id="A0A975DC63"/>
<organism evidence="3 4">
    <name type="scientific">Psychrosphaera ytuae</name>
    <dbReference type="NCBI Taxonomy" id="2820710"/>
    <lineage>
        <taxon>Bacteria</taxon>
        <taxon>Pseudomonadati</taxon>
        <taxon>Pseudomonadota</taxon>
        <taxon>Gammaproteobacteria</taxon>
        <taxon>Alteromonadales</taxon>
        <taxon>Pseudoalteromonadaceae</taxon>
        <taxon>Psychrosphaera</taxon>
    </lineage>
</organism>
<proteinExistence type="predicted"/>